<protein>
    <submittedName>
        <fullName evidence="2">Uncharacterized protein</fullName>
    </submittedName>
</protein>
<evidence type="ECO:0000313" key="2">
    <source>
        <dbReference type="WBParaSite" id="ES5_v2.g21341.t1"/>
    </source>
</evidence>
<proteinExistence type="predicted"/>
<organism evidence="1 2">
    <name type="scientific">Panagrolaimus sp. ES5</name>
    <dbReference type="NCBI Taxonomy" id="591445"/>
    <lineage>
        <taxon>Eukaryota</taxon>
        <taxon>Metazoa</taxon>
        <taxon>Ecdysozoa</taxon>
        <taxon>Nematoda</taxon>
        <taxon>Chromadorea</taxon>
        <taxon>Rhabditida</taxon>
        <taxon>Tylenchina</taxon>
        <taxon>Panagrolaimomorpha</taxon>
        <taxon>Panagrolaimoidea</taxon>
        <taxon>Panagrolaimidae</taxon>
        <taxon>Panagrolaimus</taxon>
    </lineage>
</organism>
<reference evidence="2" key="1">
    <citation type="submission" date="2022-11" db="UniProtKB">
        <authorList>
            <consortium name="WormBaseParasite"/>
        </authorList>
    </citation>
    <scope>IDENTIFICATION</scope>
</reference>
<name>A0AC34FW64_9BILA</name>
<sequence length="420" mass="46354">MGNFCEGDYCVLAHYAPRWGTVEWGEPRVVKGCMSGKMIRKDVRSHCETVDDNGEANYCNGDKAAQKLEIQPVPLLTCVCEGSHCKSETCLGELCSYVINHKTKQHEQGCVNASVPLVERRSAGACMIPPITGAMHHTVAKNAEDLLATESCICGTDYCNAEKPETKVAEKMKCDAFVRAEVMGTKMVSRNVTCTGEYCFKAKISSEIGHMTSYSTMGCASFIEDAQLAEELNPIGCAKFESENVQVEACFQTDDKRAIGRARAHQEVTIPKRKSKLKTGGKKPSKMEVSYDDEEDDGAEEEEEKAPRRKSKSKSRTPEQREEAEEAAAAEKDEEESEAPKDTNDEEESDGKKDEAQEATTQHYIFERPTIAPVPEEDSNITIISVFLLIIVGIVLSGIVYKLELHKKLFRSSYDTVAGG</sequence>
<dbReference type="Proteomes" id="UP000887579">
    <property type="component" value="Unplaced"/>
</dbReference>
<evidence type="ECO:0000313" key="1">
    <source>
        <dbReference type="Proteomes" id="UP000887579"/>
    </source>
</evidence>
<accession>A0AC34FW64</accession>
<dbReference type="WBParaSite" id="ES5_v2.g21341.t1">
    <property type="protein sequence ID" value="ES5_v2.g21341.t1"/>
    <property type="gene ID" value="ES5_v2.g21341"/>
</dbReference>